<dbReference type="Proteomes" id="UP000254808">
    <property type="component" value="Chromosome"/>
</dbReference>
<dbReference type="KEGG" id="cprv:CYPRO_0344"/>
<organism evidence="1 2">
    <name type="scientific">Cyclonatronum proteinivorum</name>
    <dbReference type="NCBI Taxonomy" id="1457365"/>
    <lineage>
        <taxon>Bacteria</taxon>
        <taxon>Pseudomonadati</taxon>
        <taxon>Balneolota</taxon>
        <taxon>Balneolia</taxon>
        <taxon>Balneolales</taxon>
        <taxon>Cyclonatronaceae</taxon>
        <taxon>Cyclonatronum</taxon>
    </lineage>
</organism>
<evidence type="ECO:0000313" key="2">
    <source>
        <dbReference type="Proteomes" id="UP000254808"/>
    </source>
</evidence>
<evidence type="ECO:0000313" key="1">
    <source>
        <dbReference type="EMBL" id="AXI99631.1"/>
    </source>
</evidence>
<sequence>MSAVAQAYFEYPPNIQVLDLATLVSTYRQRGEAFSVPPAEIVSCAVTRRILKRSKRWFGLHYSQKAWDALLTTGSEGYPLTPAEFNILGLAAAPPEDAEALARDFAQKNCGTTAELGYLIINDLIQFGFLSSPNDYELYLTARGEIALDGLSRRLYGTAFDAELLWYQQS</sequence>
<dbReference type="OrthoDB" id="1523541at2"/>
<gene>
    <name evidence="1" type="ORF">CYPRO_0344</name>
</gene>
<reference evidence="1 2" key="1">
    <citation type="submission" date="2018-03" db="EMBL/GenBank/DDBJ databases">
        <title>Phenotypic and genomic properties of Cyclonatronum proteinivorum gen. nov., sp. nov., a haloalkaliphilic bacteroidete from soda lakes possessing Na+-translocating rhodopsin.</title>
        <authorList>
            <person name="Toshchakov S.V."/>
            <person name="Korzhenkov A."/>
            <person name="Samarov N.I."/>
            <person name="Kublanov I.V."/>
            <person name="Muntyan M.S."/>
            <person name="Sorokin D.Y."/>
        </authorList>
    </citation>
    <scope>NUCLEOTIDE SEQUENCE [LARGE SCALE GENOMIC DNA]</scope>
    <source>
        <strain evidence="1 2">Omega</strain>
    </source>
</reference>
<keyword evidence="2" id="KW-1185">Reference proteome</keyword>
<proteinExistence type="predicted"/>
<name>A0A345UGN0_9BACT</name>
<dbReference type="EMBL" id="CP027806">
    <property type="protein sequence ID" value="AXI99631.1"/>
    <property type="molecule type" value="Genomic_DNA"/>
</dbReference>
<accession>A0A345UGN0</accession>
<protein>
    <submittedName>
        <fullName evidence="1">Uncharacterized protein</fullName>
    </submittedName>
</protein>
<dbReference type="AlphaFoldDB" id="A0A345UGN0"/>
<dbReference type="RefSeq" id="WP_114982921.1">
    <property type="nucleotide sequence ID" value="NZ_CP027806.1"/>
</dbReference>